<protein>
    <submittedName>
        <fullName evidence="3">ADP-heptose--LPS heptosyltransferase</fullName>
    </submittedName>
</protein>
<dbReference type="CDD" id="cd03789">
    <property type="entry name" value="GT9_LPS_heptosyltransferase"/>
    <property type="match status" value="1"/>
</dbReference>
<dbReference type="EMBL" id="CP026538">
    <property type="protein sequence ID" value="QAZ68154.1"/>
    <property type="molecule type" value="Genomic_DNA"/>
</dbReference>
<keyword evidence="2 3" id="KW-0808">Transferase</keyword>
<dbReference type="KEGG" id="dcb:C3Y92_13350"/>
<dbReference type="RefSeq" id="WP_129353372.1">
    <property type="nucleotide sequence ID" value="NZ_CP026538.1"/>
</dbReference>
<evidence type="ECO:0000256" key="1">
    <source>
        <dbReference type="ARBA" id="ARBA00022676"/>
    </source>
</evidence>
<dbReference type="GO" id="GO:0005829">
    <property type="term" value="C:cytosol"/>
    <property type="evidence" value="ECO:0007669"/>
    <property type="project" value="TreeGrafter"/>
</dbReference>
<keyword evidence="1" id="KW-0328">Glycosyltransferase</keyword>
<gene>
    <name evidence="3" type="ORF">C3Y92_13350</name>
</gene>
<dbReference type="GO" id="GO:0008713">
    <property type="term" value="F:ADP-heptose-lipopolysaccharide heptosyltransferase activity"/>
    <property type="evidence" value="ECO:0007669"/>
    <property type="project" value="TreeGrafter"/>
</dbReference>
<dbReference type="Proteomes" id="UP000293296">
    <property type="component" value="Chromosome"/>
</dbReference>
<dbReference type="GO" id="GO:0009244">
    <property type="term" value="P:lipopolysaccharide core region biosynthetic process"/>
    <property type="evidence" value="ECO:0007669"/>
    <property type="project" value="TreeGrafter"/>
</dbReference>
<dbReference type="Gene3D" id="3.40.50.2000">
    <property type="entry name" value="Glycogen Phosphorylase B"/>
    <property type="match status" value="1"/>
</dbReference>
<dbReference type="InterPro" id="IPR051199">
    <property type="entry name" value="LPS_LOS_Heptosyltrfase"/>
</dbReference>
<organism evidence="3 4">
    <name type="scientific">Solidesulfovibrio carbinolicus</name>
    <dbReference type="NCBI Taxonomy" id="296842"/>
    <lineage>
        <taxon>Bacteria</taxon>
        <taxon>Pseudomonadati</taxon>
        <taxon>Thermodesulfobacteriota</taxon>
        <taxon>Desulfovibrionia</taxon>
        <taxon>Desulfovibrionales</taxon>
        <taxon>Desulfovibrionaceae</taxon>
        <taxon>Solidesulfovibrio</taxon>
    </lineage>
</organism>
<dbReference type="InterPro" id="IPR002201">
    <property type="entry name" value="Glyco_trans_9"/>
</dbReference>
<accession>A0A4P6HND8</accession>
<name>A0A4P6HND8_9BACT</name>
<reference evidence="3 4" key="1">
    <citation type="submission" date="2018-02" db="EMBL/GenBank/DDBJ databases">
        <title>Genome sequence of Desulfovibrio carbinolicus DSM 3852.</title>
        <authorList>
            <person name="Wilbanks E."/>
            <person name="Skennerton C.T."/>
            <person name="Orphan V.J."/>
        </authorList>
    </citation>
    <scope>NUCLEOTIDE SEQUENCE [LARGE SCALE GENOMIC DNA]</scope>
    <source>
        <strain evidence="3 4">DSM 3852</strain>
    </source>
</reference>
<dbReference type="OrthoDB" id="5506840at2"/>
<sequence length="423" mass="44335">MARFLVLQLARLGDLLQTRRLLAGLFAQIGADGSGGEVHLAVDASLAALAGRLYPHARVHALPAHAGPGRAPAAVALAVRRACGELAAIPFDQVFCLNFSPLGMAISALFPPEVQRGYRQFSGQPDKDRLLRLVFRLTRERRAAGLNLADIWAHLDDAPLPAALVNPPAAPRGGGLGVALAGRMARRSLPPEILAPIVRTAFRASGAQRLTLLGTAAQASEARALVKQLDPATASACQDLTGRTGLGELSEVVAGLDRLLTPDTGAMHLAAFHGVPVTAFFLSSAWCHETGPYGVGHEVWQSVVACAPCLESVPCDKGHVCRLPFADPALLRLLGGSAKAGAPAGLALFRTDCDGLGAVCRLERGQDTSEAGRRAFRAFAARHLAGEDAALAQGTPEAGLAERFFLETDWMLPPPGRDAVGEE</sequence>
<evidence type="ECO:0000313" key="4">
    <source>
        <dbReference type="Proteomes" id="UP000293296"/>
    </source>
</evidence>
<dbReference type="SUPFAM" id="SSF53756">
    <property type="entry name" value="UDP-Glycosyltransferase/glycogen phosphorylase"/>
    <property type="match status" value="1"/>
</dbReference>
<dbReference type="Pfam" id="PF01075">
    <property type="entry name" value="Glyco_transf_9"/>
    <property type="match status" value="1"/>
</dbReference>
<dbReference type="PANTHER" id="PTHR30160:SF7">
    <property type="entry name" value="ADP-HEPTOSE--LPS HEPTOSYLTRANSFERASE 2"/>
    <property type="match status" value="1"/>
</dbReference>
<keyword evidence="4" id="KW-1185">Reference proteome</keyword>
<dbReference type="AlphaFoldDB" id="A0A4P6HND8"/>
<dbReference type="PANTHER" id="PTHR30160">
    <property type="entry name" value="TETRAACYLDISACCHARIDE 4'-KINASE-RELATED"/>
    <property type="match status" value="1"/>
</dbReference>
<evidence type="ECO:0000313" key="3">
    <source>
        <dbReference type="EMBL" id="QAZ68154.1"/>
    </source>
</evidence>
<evidence type="ECO:0000256" key="2">
    <source>
        <dbReference type="ARBA" id="ARBA00022679"/>
    </source>
</evidence>
<proteinExistence type="predicted"/>